<evidence type="ECO:0000313" key="1">
    <source>
        <dbReference type="EMBL" id="MBX6979716.1"/>
    </source>
</evidence>
<name>A0AAP2JW39_PRORE</name>
<reference evidence="1" key="1">
    <citation type="submission" date="2019-02" db="EMBL/GenBank/DDBJ databases">
        <title>Genomic characterization of isolates from hospital effluents in KZN, South Africa.</title>
        <authorList>
            <person name="Ntshobeni N."/>
            <person name="Allam M."/>
            <person name="Ismail A."/>
            <person name="Amoako D."/>
            <person name="Essack S."/>
            <person name="Chenia H."/>
        </authorList>
    </citation>
    <scope>NUCLEOTIDE SEQUENCE</scope>
    <source>
        <strain evidence="1">AFE97_S1</strain>
    </source>
</reference>
<dbReference type="InterPro" id="IPR008964">
    <property type="entry name" value="Invasin/intimin_cell_adhesion"/>
</dbReference>
<proteinExistence type="predicted"/>
<comment type="caution">
    <text evidence="1">The sequence shown here is derived from an EMBL/GenBank/DDBJ whole genome shotgun (WGS) entry which is preliminary data.</text>
</comment>
<dbReference type="SUPFAM" id="SSF49373">
    <property type="entry name" value="Invasin/intimin cell-adhesion fragments"/>
    <property type="match status" value="1"/>
</dbReference>
<evidence type="ECO:0000313" key="2">
    <source>
        <dbReference type="Proteomes" id="UP000824410"/>
    </source>
</evidence>
<dbReference type="AlphaFoldDB" id="A0AAP2JW39"/>
<accession>A0AAP2JW39</accession>
<protein>
    <submittedName>
        <fullName evidence="1">Uncharacterized protein</fullName>
    </submittedName>
</protein>
<dbReference type="EMBL" id="SHDO01000006">
    <property type="protein sequence ID" value="MBX6979716.1"/>
    <property type="molecule type" value="Genomic_DNA"/>
</dbReference>
<sequence>MINFRIGIFWIIVCSLGTAQGQQHDNLDETMQGLMELISPTQTVSNTPLPQQKIEKQLQTLTHQEEPEKKIEKILGKNTQPESVPLKKIAKETEISVEVKNNVEQKKTQQRTDPLTKQNSCMLCIGNIRIEKQENINGGWKVKIMGDLMDKKGRLALNTSVQFKANNHAVPQQYETQTNINGEFIFTFTTFSSSKTQVELSTDGHRLLFDVDGI</sequence>
<organism evidence="1 2">
    <name type="scientific">Providencia rettgeri</name>
    <dbReference type="NCBI Taxonomy" id="587"/>
    <lineage>
        <taxon>Bacteria</taxon>
        <taxon>Pseudomonadati</taxon>
        <taxon>Pseudomonadota</taxon>
        <taxon>Gammaproteobacteria</taxon>
        <taxon>Enterobacterales</taxon>
        <taxon>Morganellaceae</taxon>
        <taxon>Providencia</taxon>
    </lineage>
</organism>
<gene>
    <name evidence="1" type="ORF">EX242_05510</name>
</gene>
<dbReference type="Gene3D" id="2.60.40.10">
    <property type="entry name" value="Immunoglobulins"/>
    <property type="match status" value="1"/>
</dbReference>
<dbReference type="Proteomes" id="UP000824410">
    <property type="component" value="Unassembled WGS sequence"/>
</dbReference>
<dbReference type="RefSeq" id="WP_129466820.1">
    <property type="nucleotide sequence ID" value="NZ_ABFDCF020000023.1"/>
</dbReference>
<dbReference type="InterPro" id="IPR013783">
    <property type="entry name" value="Ig-like_fold"/>
</dbReference>